<evidence type="ECO:0000256" key="1">
    <source>
        <dbReference type="SAM" id="MobiDB-lite"/>
    </source>
</evidence>
<dbReference type="AlphaFoldDB" id="A0AAJ0BF84"/>
<reference evidence="3" key="1">
    <citation type="submission" date="2023-06" db="EMBL/GenBank/DDBJ databases">
        <title>Genome-scale phylogeny and comparative genomics of the fungal order Sordariales.</title>
        <authorList>
            <consortium name="Lawrence Berkeley National Laboratory"/>
            <person name="Hensen N."/>
            <person name="Bonometti L."/>
            <person name="Westerberg I."/>
            <person name="Brannstrom I.O."/>
            <person name="Guillou S."/>
            <person name="Cros-Aarteil S."/>
            <person name="Calhoun S."/>
            <person name="Haridas S."/>
            <person name="Kuo A."/>
            <person name="Mondo S."/>
            <person name="Pangilinan J."/>
            <person name="Riley R."/>
            <person name="Labutti K."/>
            <person name="Andreopoulos B."/>
            <person name="Lipzen A."/>
            <person name="Chen C."/>
            <person name="Yanf M."/>
            <person name="Daum C."/>
            <person name="Ng V."/>
            <person name="Clum A."/>
            <person name="Steindorff A."/>
            <person name="Ohm R."/>
            <person name="Martin F."/>
            <person name="Silar P."/>
            <person name="Natvig D."/>
            <person name="Lalanne C."/>
            <person name="Gautier V."/>
            <person name="Ament-Velasquez S.L."/>
            <person name="Kruys A."/>
            <person name="Hutchinson M.I."/>
            <person name="Powell A.J."/>
            <person name="Barry K."/>
            <person name="Miller A.N."/>
            <person name="Grigoriev I.V."/>
            <person name="Debuchy R."/>
            <person name="Gladieux P."/>
            <person name="Thoren M.H."/>
            <person name="Johannesson H."/>
        </authorList>
    </citation>
    <scope>NUCLEOTIDE SEQUENCE</scope>
    <source>
        <strain evidence="3">PSN4</strain>
    </source>
</reference>
<organism evidence="3 4">
    <name type="scientific">Echria macrotheca</name>
    <dbReference type="NCBI Taxonomy" id="438768"/>
    <lineage>
        <taxon>Eukaryota</taxon>
        <taxon>Fungi</taxon>
        <taxon>Dikarya</taxon>
        <taxon>Ascomycota</taxon>
        <taxon>Pezizomycotina</taxon>
        <taxon>Sordariomycetes</taxon>
        <taxon>Sordariomycetidae</taxon>
        <taxon>Sordariales</taxon>
        <taxon>Schizotheciaceae</taxon>
        <taxon>Echria</taxon>
    </lineage>
</organism>
<feature type="region of interest" description="Disordered" evidence="1">
    <location>
        <begin position="480"/>
        <end position="502"/>
    </location>
</feature>
<dbReference type="Pfam" id="PF14420">
    <property type="entry name" value="Clr5"/>
    <property type="match status" value="1"/>
</dbReference>
<dbReference type="PANTHER" id="PTHR38788">
    <property type="entry name" value="CLR5 DOMAIN-CONTAINING PROTEIN"/>
    <property type="match status" value="1"/>
</dbReference>
<dbReference type="EMBL" id="MU839831">
    <property type="protein sequence ID" value="KAK1757156.1"/>
    <property type="molecule type" value="Genomic_DNA"/>
</dbReference>
<dbReference type="Proteomes" id="UP001239445">
    <property type="component" value="Unassembled WGS sequence"/>
</dbReference>
<keyword evidence="4" id="KW-1185">Reference proteome</keyword>
<dbReference type="InterPro" id="IPR025676">
    <property type="entry name" value="Clr5_dom"/>
</dbReference>
<feature type="compositionally biased region" description="Low complexity" evidence="1">
    <location>
        <begin position="151"/>
        <end position="171"/>
    </location>
</feature>
<evidence type="ECO:0000259" key="2">
    <source>
        <dbReference type="Pfam" id="PF14420"/>
    </source>
</evidence>
<comment type="caution">
    <text evidence="3">The sequence shown here is derived from an EMBL/GenBank/DDBJ whole genome shotgun (WGS) entry which is preliminary data.</text>
</comment>
<evidence type="ECO:0000313" key="3">
    <source>
        <dbReference type="EMBL" id="KAK1757156.1"/>
    </source>
</evidence>
<evidence type="ECO:0000313" key="4">
    <source>
        <dbReference type="Proteomes" id="UP001239445"/>
    </source>
</evidence>
<name>A0AAJ0BF84_9PEZI</name>
<accession>A0AAJ0BF84</accession>
<feature type="compositionally biased region" description="Low complexity" evidence="1">
    <location>
        <begin position="417"/>
        <end position="428"/>
    </location>
</feature>
<proteinExistence type="predicted"/>
<feature type="region of interest" description="Disordered" evidence="1">
    <location>
        <begin position="416"/>
        <end position="436"/>
    </location>
</feature>
<dbReference type="PANTHER" id="PTHR38788:SF3">
    <property type="entry name" value="CLR5 DOMAIN-CONTAINING PROTEIN"/>
    <property type="match status" value="1"/>
</dbReference>
<feature type="compositionally biased region" description="Pro residues" evidence="1">
    <location>
        <begin position="481"/>
        <end position="497"/>
    </location>
</feature>
<gene>
    <name evidence="3" type="ORF">QBC47DRAFT_175820</name>
</gene>
<feature type="region of interest" description="Disordered" evidence="1">
    <location>
        <begin position="123"/>
        <end position="178"/>
    </location>
</feature>
<sequence length="595" mass="65288">MAGSDTSQQGPPGCWVGGDEWETHRPAIQDLYLNQNLPLKEVMGIMEERYGFRATQRMYKTRIKSWGLDKNFKESEVVELFRLRRERDRLGKPTEYMIRGRVVDWERVNSYVKRKGLDIAGQLDASSSGYSPSAREISCRTPSPRSGERFTSPASSTVSSFSSSSATTAISNPQQDARNAGLLSTSPYLMSTSSSSPRRVPSLSHSPSLMQQTSLALTPDRVRSFQAFLDRVCETVMFEDGDRIWGTTEYWRRRTVSEEWITTVRVKLALYRDYFLAAADLDGSLPSLSSSAEVIRTFRMYNRAFAMLEPFSTGIMGTRMFYLVNFFGAFAPTAATMDSLHPPSPMPSTMTTGRGGGSSTHNPFATTVVQLLESVLSAWALPPLISSPGGLLGGRPPHMSSAGLGFGFGGGGEEMEGVISSSSSSSGRIGTGGAGAEGEFRRSARRFLASVLAQMVRDMGVAASSEMVLLLHEDADGYPLYSPPPPVTTRLTRPPPGTGARDMSTAEALETAVALLARRDDRRAEEYLVGVVEATVSSTAKDAKALGRCARYHLSRICRRRGDGAQAREHLRRAVEESVFYEPFFGWDEAEFLFV</sequence>
<feature type="domain" description="Clr5" evidence="2">
    <location>
        <begin position="19"/>
        <end position="70"/>
    </location>
</feature>
<protein>
    <recommendedName>
        <fullName evidence="2">Clr5 domain-containing protein</fullName>
    </recommendedName>
</protein>